<dbReference type="OrthoDB" id="9846995at2"/>
<dbReference type="AlphaFoldDB" id="A3ITU4"/>
<dbReference type="RefSeq" id="WP_008276801.1">
    <property type="nucleotide sequence ID" value="NZ_AAXW01000031.1"/>
</dbReference>
<name>A3ITU4_9CHRO</name>
<dbReference type="EMBL" id="AAXW01000031">
    <property type="protein sequence ID" value="EAZ90039.1"/>
    <property type="molecule type" value="Genomic_DNA"/>
</dbReference>
<sequence>MLLEIRTFNERDSQKIIELLSSKTQSPVETYNFLIVYSDFEPRYYTEIKVKGTFLELSTEIRKLVRECWIQNHDNHEECIRDFEVKDQQEYINLIGGLKIWNQIINQRESIKESEEFWGIS</sequence>
<protein>
    <submittedName>
        <fullName evidence="1">Uncharacterized protein</fullName>
    </submittedName>
</protein>
<evidence type="ECO:0000313" key="1">
    <source>
        <dbReference type="EMBL" id="EAZ90039.1"/>
    </source>
</evidence>
<gene>
    <name evidence="1" type="ORF">CY0110_14875</name>
</gene>
<keyword evidence="2" id="KW-1185">Reference proteome</keyword>
<reference evidence="1 2" key="1">
    <citation type="submission" date="2007-03" db="EMBL/GenBank/DDBJ databases">
        <authorList>
            <person name="Stal L."/>
            <person name="Ferriera S."/>
            <person name="Johnson J."/>
            <person name="Kravitz S."/>
            <person name="Beeson K."/>
            <person name="Sutton G."/>
            <person name="Rogers Y.-H."/>
            <person name="Friedman R."/>
            <person name="Frazier M."/>
            <person name="Venter J.C."/>
        </authorList>
    </citation>
    <scope>NUCLEOTIDE SEQUENCE [LARGE SCALE GENOMIC DNA]</scope>
    <source>
        <strain evidence="1 2">CCY0110</strain>
    </source>
</reference>
<proteinExistence type="predicted"/>
<accession>A3ITU4</accession>
<evidence type="ECO:0000313" key="2">
    <source>
        <dbReference type="Proteomes" id="UP000003781"/>
    </source>
</evidence>
<organism evidence="1 2">
    <name type="scientific">Crocosphaera chwakensis CCY0110</name>
    <dbReference type="NCBI Taxonomy" id="391612"/>
    <lineage>
        <taxon>Bacteria</taxon>
        <taxon>Bacillati</taxon>
        <taxon>Cyanobacteriota</taxon>
        <taxon>Cyanophyceae</taxon>
        <taxon>Oscillatoriophycideae</taxon>
        <taxon>Chroococcales</taxon>
        <taxon>Aphanothecaceae</taxon>
        <taxon>Crocosphaera</taxon>
        <taxon>Crocosphaera chwakensis</taxon>
    </lineage>
</organism>
<dbReference type="Proteomes" id="UP000003781">
    <property type="component" value="Unassembled WGS sequence"/>
</dbReference>
<comment type="caution">
    <text evidence="1">The sequence shown here is derived from an EMBL/GenBank/DDBJ whole genome shotgun (WGS) entry which is preliminary data.</text>
</comment>